<gene>
    <name evidence="6" type="ORF">EOK75_17775</name>
</gene>
<dbReference type="Gene3D" id="1.25.20.10">
    <property type="entry name" value="Bacterial muramidases"/>
    <property type="match status" value="1"/>
</dbReference>
<dbReference type="Proteomes" id="UP000298631">
    <property type="component" value="Plasmid unnamed1"/>
</dbReference>
<dbReference type="PANTHER" id="PTHR37423:SF2">
    <property type="entry name" value="MEMBRANE-BOUND LYTIC MUREIN TRANSGLYCOSYLASE C"/>
    <property type="match status" value="1"/>
</dbReference>
<comment type="similarity">
    <text evidence="1">Belongs to the transglycosylase Slt family.</text>
</comment>
<keyword evidence="7" id="KW-1185">Reference proteome</keyword>
<dbReference type="EMBL" id="CP039965">
    <property type="protein sequence ID" value="QCO57556.1"/>
    <property type="molecule type" value="Genomic_DNA"/>
</dbReference>
<comment type="similarity">
    <text evidence="2">Belongs to the virb1 family.</text>
</comment>
<proteinExistence type="inferred from homology"/>
<evidence type="ECO:0000256" key="3">
    <source>
        <dbReference type="ARBA" id="ARBA00022729"/>
    </source>
</evidence>
<dbReference type="GO" id="GO:0016020">
    <property type="term" value="C:membrane"/>
    <property type="evidence" value="ECO:0007669"/>
    <property type="project" value="InterPro"/>
</dbReference>
<dbReference type="RefSeq" id="WP_137195350.1">
    <property type="nucleotide sequence ID" value="NZ_CP039965.1"/>
</dbReference>
<evidence type="ECO:0000256" key="4">
    <source>
        <dbReference type="SAM" id="SignalP"/>
    </source>
</evidence>
<dbReference type="InterPro" id="IPR008258">
    <property type="entry name" value="Transglycosylase_SLT_dom_1"/>
</dbReference>
<dbReference type="PANTHER" id="PTHR37423">
    <property type="entry name" value="SOLUBLE LYTIC MUREIN TRANSGLYCOSYLASE-RELATED"/>
    <property type="match status" value="1"/>
</dbReference>
<dbReference type="GO" id="GO:0042597">
    <property type="term" value="C:periplasmic space"/>
    <property type="evidence" value="ECO:0007669"/>
    <property type="project" value="InterPro"/>
</dbReference>
<dbReference type="SUPFAM" id="SSF53955">
    <property type="entry name" value="Lysozyme-like"/>
    <property type="match status" value="1"/>
</dbReference>
<dbReference type="PROSITE" id="PS00922">
    <property type="entry name" value="TRANSGLYCOSYLASE"/>
    <property type="match status" value="1"/>
</dbReference>
<evidence type="ECO:0000256" key="2">
    <source>
        <dbReference type="ARBA" id="ARBA00009387"/>
    </source>
</evidence>
<dbReference type="InterPro" id="IPR023346">
    <property type="entry name" value="Lysozyme-like_dom_sf"/>
</dbReference>
<dbReference type="Pfam" id="PF01464">
    <property type="entry name" value="SLT"/>
    <property type="match status" value="1"/>
</dbReference>
<dbReference type="CDD" id="cd13401">
    <property type="entry name" value="Slt70-like"/>
    <property type="match status" value="1"/>
</dbReference>
<reference evidence="6 7" key="1">
    <citation type="submission" date="2019-05" db="EMBL/GenBank/DDBJ databases">
        <title>Pseudorhodobacter turbinis sp. nov., isolated from the gut of the Korean turban shell.</title>
        <authorList>
            <person name="Jeong Y.-S."/>
            <person name="Kang W.-R."/>
            <person name="Bae J.-W."/>
        </authorList>
    </citation>
    <scope>NUCLEOTIDE SEQUENCE [LARGE SCALE GENOMIC DNA]</scope>
    <source>
        <strain evidence="6 7">S12M18</strain>
        <plasmid evidence="6 7">unnamed1</plasmid>
    </source>
</reference>
<sequence length="648" mass="69764">MKTHFAPRFALRALAVPLLALCFALPALAQGDLRAALSAAESRDWDKALALAPQGVAYDIVEWQRLRAGEGYLGDYEAFLARRPDWPGLPWLHQKGEEAVARSTTPSRVMAYFQTRQPSTAEGALALVRALSAAGQSEDAAAVARTAWVNLRFDAEEQAQMLSLQGPALGGAHNARLDALLWDGREDEAARMLPLVSGGWQALGRARIALRSQAEGVNALIDAVPAAQANDPGLAYERFVWRMRAGLEDRALELLFARSASAAALGRPEAWAARRIWLVRELMQSGRFADAYRAAANHHLAEGGDYADLEFLAGFIALRKLGDAATARGHFQHLKQGVSTPISLSRAHYWEGRAEETLGNFAAARVAFEAGAQHQTAYYGLLSAEHLGLTLDAALLSDARPADWRGADFAKSSVLEAARLLLAAGDLDLAKRFMLHLAEGLGPQALDQLADAALQMGQPHIAVLIGKQAAARGIILPRAYFPVVDMVPDGLPVSRALALSIARRESEFNAVVISPAGARGLMQVMPGTAKLMAAKLGQVYALGNLTSDPAYNVRLGAGYLSQLVEEFGPAVALIASGYNAGPGRPRSWITEFGDPRHPDVDIVDWVETIPYAETRTYVMRVVESLVIYRARLRGAAGVVNVKSELTGR</sequence>
<dbReference type="Gene3D" id="1.10.530.10">
    <property type="match status" value="1"/>
</dbReference>
<dbReference type="OrthoDB" id="9815002at2"/>
<accession>A0A4P8EKK1</accession>
<feature type="domain" description="Transglycosylase SLT" evidence="5">
    <location>
        <begin position="494"/>
        <end position="593"/>
    </location>
</feature>
<dbReference type="GO" id="GO:0008933">
    <property type="term" value="F:peptidoglycan lytic transglycosylase activity"/>
    <property type="evidence" value="ECO:0007669"/>
    <property type="project" value="InterPro"/>
</dbReference>
<name>A0A4P8EKK1_9RHOB</name>
<dbReference type="InterPro" id="IPR000189">
    <property type="entry name" value="Transglyc_AS"/>
</dbReference>
<protein>
    <submittedName>
        <fullName evidence="6">Lytic transglycosylase domain-containing protein</fullName>
    </submittedName>
</protein>
<feature type="signal peptide" evidence="4">
    <location>
        <begin position="1"/>
        <end position="29"/>
    </location>
</feature>
<evidence type="ECO:0000313" key="7">
    <source>
        <dbReference type="Proteomes" id="UP000298631"/>
    </source>
</evidence>
<evidence type="ECO:0000313" key="6">
    <source>
        <dbReference type="EMBL" id="QCO57556.1"/>
    </source>
</evidence>
<organism evidence="6 7">
    <name type="scientific">Pseudorhodobacter turbinis</name>
    <dbReference type="NCBI Taxonomy" id="2500533"/>
    <lineage>
        <taxon>Bacteria</taxon>
        <taxon>Pseudomonadati</taxon>
        <taxon>Pseudomonadota</taxon>
        <taxon>Alphaproteobacteria</taxon>
        <taxon>Rhodobacterales</taxon>
        <taxon>Paracoccaceae</taxon>
        <taxon>Pseudorhodobacter</taxon>
    </lineage>
</organism>
<evidence type="ECO:0000256" key="1">
    <source>
        <dbReference type="ARBA" id="ARBA00007734"/>
    </source>
</evidence>
<evidence type="ECO:0000259" key="5">
    <source>
        <dbReference type="Pfam" id="PF01464"/>
    </source>
</evidence>
<keyword evidence="6" id="KW-0614">Plasmid</keyword>
<dbReference type="SUPFAM" id="SSF48435">
    <property type="entry name" value="Bacterial muramidases"/>
    <property type="match status" value="1"/>
</dbReference>
<geneLocation type="plasmid" evidence="6 7">
    <name>unnamed1</name>
</geneLocation>
<dbReference type="InterPro" id="IPR008939">
    <property type="entry name" value="Lytic_TGlycosylase_superhlx_U"/>
</dbReference>
<dbReference type="AlphaFoldDB" id="A0A4P8EKK1"/>
<keyword evidence="3 4" id="KW-0732">Signal</keyword>
<feature type="chain" id="PRO_5020605005" evidence="4">
    <location>
        <begin position="30"/>
        <end position="648"/>
    </location>
</feature>
<dbReference type="GO" id="GO:0000270">
    <property type="term" value="P:peptidoglycan metabolic process"/>
    <property type="evidence" value="ECO:0007669"/>
    <property type="project" value="InterPro"/>
</dbReference>
<dbReference type="GO" id="GO:0004553">
    <property type="term" value="F:hydrolase activity, hydrolyzing O-glycosyl compounds"/>
    <property type="evidence" value="ECO:0007669"/>
    <property type="project" value="InterPro"/>
</dbReference>
<dbReference type="KEGG" id="pseb:EOK75_17775"/>